<gene>
    <name evidence="4" type="ORF">PPNO1_LOCUS9697</name>
</gene>
<dbReference type="EMBL" id="CALLCH030000021">
    <property type="protein sequence ID" value="CAI4220154.1"/>
    <property type="molecule type" value="Genomic_DNA"/>
</dbReference>
<sequence length="972" mass="108044">MLLGQLGEAKTASVICVCTTPGATALHMTPRRDQASACERVSPTNPALTLRTRRYCLGEDGRRCSFEGRAVGEVRGVVEGLRVSRDEDDARPGLAECGGDAAPDAGTTSRYYGGLAREPEEALELNFDLPILAIKMTPQLEKLRSLVSFATKPRVFILTDITNEPDDAESFCRYLTYANQFHTEDVVAVTSTWLRDKVAPENLRKIVDAYGKVVGNLNRHVHPDCPYPPAEDIKARIRAGPPVYGMKAVGDDVVLSEGGELLRECLEDPNPEPLWVLVWGGVNVLAQVLHRIRDNPHAEALRAKLRVYTISDQDDCGAWIRQQWPDIFYICSSHGWNQYSNATWTGISADVDGGGPDKSVVSHEWIRSHIQLGPLGAEYPSYEYIMEGDTPTFLYLVQNGLGVPEEPSYGSWGGRYVPVNVSAEGVPNRGHFADASDAVTGKDGQVYTTNKATIWRWRNAFQADFAARIQWTLTDDFAKASHHPVISVNGNVGIEPMRIEAEAGSAITLDASESYDPDDRGLAFRWFQYREPSATQTYQAWEVCDVDIRLVNEQGSKIKVSVPTADKSCILARERLPIKKDESAELISTDRRPAEITLPKFLRLGFRIAKLRCKTLPPSSGGAYTSVIHSRDYCHNRRIKCWPSTREPSRCQNCVDFDLVCLYERPVRRGRPLASQSISRPRLARNPHSRPEPRSNPSPDGQHPHPGLSSARTDEPGAAGPFPPVPAVPAVHSFPFFDRDTLESSVAAGEHTRNRAFFCSTMAACALASSRVRDGALVSPERYTTDLLILPPEDFYAAAEDALPADPIDAHDFNYQMRKYIGTYFTILSIRQWHDETNWPSGLSAIEREEMRRLRPTPASKWLVGWNFTTDLYRILEHALSRLRTQHSRFNLFRSEEAITTNSPAGGAMGSANRYILQRVDSLYTTLPPIFKELRPATGNIATDIYGFQAANIKPPSPCSGWCSSRLKSPPT</sequence>
<dbReference type="Gene3D" id="2.60.40.10">
    <property type="entry name" value="Immunoglobulins"/>
    <property type="match status" value="1"/>
</dbReference>
<feature type="domain" description="Cellulose-binding Sde182 C-terminal" evidence="3">
    <location>
        <begin position="507"/>
        <end position="568"/>
    </location>
</feature>
<dbReference type="GO" id="GO:0000981">
    <property type="term" value="F:DNA-binding transcription factor activity, RNA polymerase II-specific"/>
    <property type="evidence" value="ECO:0007669"/>
    <property type="project" value="InterPro"/>
</dbReference>
<dbReference type="Proteomes" id="UP000838763">
    <property type="component" value="Unassembled WGS sequence"/>
</dbReference>
<reference evidence="4" key="1">
    <citation type="submission" date="2022-11" db="EMBL/GenBank/DDBJ databases">
        <authorList>
            <person name="Scott C."/>
            <person name="Bruce N."/>
        </authorList>
    </citation>
    <scope>NUCLEOTIDE SEQUENCE</scope>
</reference>
<dbReference type="Pfam" id="PF07632">
    <property type="entry name" value="Sde182_NH-like"/>
    <property type="match status" value="1"/>
</dbReference>
<dbReference type="OrthoDB" id="2123952at2759"/>
<dbReference type="GO" id="GO:0016799">
    <property type="term" value="F:hydrolase activity, hydrolyzing N-glycosyl compounds"/>
    <property type="evidence" value="ECO:0007669"/>
    <property type="project" value="InterPro"/>
</dbReference>
<dbReference type="InterPro" id="IPR036452">
    <property type="entry name" value="Ribo_hydro-like"/>
</dbReference>
<evidence type="ECO:0000259" key="3">
    <source>
        <dbReference type="Pfam" id="PF21027"/>
    </source>
</evidence>
<dbReference type="Gene3D" id="3.90.245.10">
    <property type="entry name" value="Ribonucleoside hydrolase-like"/>
    <property type="match status" value="1"/>
</dbReference>
<feature type="region of interest" description="Disordered" evidence="1">
    <location>
        <begin position="672"/>
        <end position="724"/>
    </location>
</feature>
<evidence type="ECO:0000313" key="4">
    <source>
        <dbReference type="EMBL" id="CAI4220154.1"/>
    </source>
</evidence>
<dbReference type="SUPFAM" id="SSF57701">
    <property type="entry name" value="Zn2/Cys6 DNA-binding domain"/>
    <property type="match status" value="1"/>
</dbReference>
<feature type="domain" description="Cellulose-binding Sde182 nucleoside hydrolase-like" evidence="2">
    <location>
        <begin position="154"/>
        <end position="416"/>
    </location>
</feature>
<dbReference type="InterPro" id="IPR048527">
    <property type="entry name" value="Sde182_C"/>
</dbReference>
<evidence type="ECO:0000256" key="1">
    <source>
        <dbReference type="SAM" id="MobiDB-lite"/>
    </source>
</evidence>
<name>A0A9P1HEH5_9PEZI</name>
<organism evidence="4 5">
    <name type="scientific">Parascedosporium putredinis</name>
    <dbReference type="NCBI Taxonomy" id="1442378"/>
    <lineage>
        <taxon>Eukaryota</taxon>
        <taxon>Fungi</taxon>
        <taxon>Dikarya</taxon>
        <taxon>Ascomycota</taxon>
        <taxon>Pezizomycotina</taxon>
        <taxon>Sordariomycetes</taxon>
        <taxon>Hypocreomycetidae</taxon>
        <taxon>Microascales</taxon>
        <taxon>Microascaceae</taxon>
        <taxon>Parascedosporium</taxon>
    </lineage>
</organism>
<dbReference type="Pfam" id="PF21027">
    <property type="entry name" value="Sde0182_C"/>
    <property type="match status" value="1"/>
</dbReference>
<accession>A0A9P1HEH5</accession>
<dbReference type="InterPro" id="IPR011483">
    <property type="entry name" value="Sde182_NH-like"/>
</dbReference>
<dbReference type="AlphaFoldDB" id="A0A9P1HEH5"/>
<dbReference type="InterPro" id="IPR013783">
    <property type="entry name" value="Ig-like_fold"/>
</dbReference>
<dbReference type="GO" id="GO:0008270">
    <property type="term" value="F:zinc ion binding"/>
    <property type="evidence" value="ECO:0007669"/>
    <property type="project" value="InterPro"/>
</dbReference>
<evidence type="ECO:0008006" key="6">
    <source>
        <dbReference type="Google" id="ProtNLM"/>
    </source>
</evidence>
<protein>
    <recommendedName>
        <fullName evidence="6">Zn(2)-C6 fungal-type domain-containing protein</fullName>
    </recommendedName>
</protein>
<evidence type="ECO:0000313" key="5">
    <source>
        <dbReference type="Proteomes" id="UP000838763"/>
    </source>
</evidence>
<evidence type="ECO:0000259" key="2">
    <source>
        <dbReference type="Pfam" id="PF07632"/>
    </source>
</evidence>
<proteinExistence type="predicted"/>
<comment type="caution">
    <text evidence="4">The sequence shown here is derived from an EMBL/GenBank/DDBJ whole genome shotgun (WGS) entry which is preliminary data.</text>
</comment>
<dbReference type="InterPro" id="IPR036864">
    <property type="entry name" value="Zn2-C6_fun-type_DNA-bd_sf"/>
</dbReference>
<keyword evidence="5" id="KW-1185">Reference proteome</keyword>